<dbReference type="GeneID" id="94286113"/>
<evidence type="ECO:0000313" key="2">
    <source>
        <dbReference type="Proteomes" id="UP000183569"/>
    </source>
</evidence>
<dbReference type="Proteomes" id="UP000183569">
    <property type="component" value="Unassembled WGS sequence"/>
</dbReference>
<organism evidence="1 2">
    <name type="scientific">Kosakonia sacchari</name>
    <dbReference type="NCBI Taxonomy" id="1158459"/>
    <lineage>
        <taxon>Bacteria</taxon>
        <taxon>Pseudomonadati</taxon>
        <taxon>Pseudomonadota</taxon>
        <taxon>Gammaproteobacteria</taxon>
        <taxon>Enterobacterales</taxon>
        <taxon>Enterobacteriaceae</taxon>
        <taxon>Kosakonia</taxon>
    </lineage>
</organism>
<dbReference type="RefSeq" id="WP_238593041.1">
    <property type="nucleotide sequence ID" value="NZ_FMUI01000005.1"/>
</dbReference>
<comment type="caution">
    <text evidence="1">The sequence shown here is derived from an EMBL/GenBank/DDBJ whole genome shotgun (WGS) entry which is preliminary data.</text>
</comment>
<gene>
    <name evidence="1" type="ORF">SAMN02927897_01936</name>
</gene>
<dbReference type="EMBL" id="FMUI01000005">
    <property type="protein sequence ID" value="SCX48496.1"/>
    <property type="molecule type" value="Genomic_DNA"/>
</dbReference>
<reference evidence="1 2" key="1">
    <citation type="submission" date="2016-10" db="EMBL/GenBank/DDBJ databases">
        <authorList>
            <person name="Varghese N."/>
            <person name="Submissions S."/>
        </authorList>
    </citation>
    <scope>NUCLEOTIDE SEQUENCE [LARGE SCALE GENOMIC DNA]</scope>
    <source>
        <strain evidence="1 2">CGMCC 1.12102</strain>
    </source>
</reference>
<evidence type="ECO:0000313" key="1">
    <source>
        <dbReference type="EMBL" id="SCX48496.1"/>
    </source>
</evidence>
<protein>
    <submittedName>
        <fullName evidence="1">Uncharacterized protein</fullName>
    </submittedName>
</protein>
<dbReference type="AlphaFoldDB" id="A0A1G4Y510"/>
<sequence>MSTPAEQLLEVAWYMSKYGLDNPPPLFGVDQWNEAYALFYPRFGAGKSSEEFYNSLKNCRGRFDSWMPNPRRGWRNSDGTPKKLPAASQRVMERMNALTEHIAEQHVLSLITANTFEQAQQDIEHIQKDKNLDETTRERLVAARLGQEISGRRV</sequence>
<proteinExistence type="predicted"/>
<accession>A0A1G4Y510</accession>
<name>A0A1G4Y510_9ENTR</name>